<feature type="non-terminal residue" evidence="2">
    <location>
        <position position="84"/>
    </location>
</feature>
<keyword evidence="3" id="KW-1185">Reference proteome</keyword>
<keyword evidence="1" id="KW-1133">Transmembrane helix</keyword>
<organism evidence="2 3">
    <name type="scientific">Pristionchus fissidentatus</name>
    <dbReference type="NCBI Taxonomy" id="1538716"/>
    <lineage>
        <taxon>Eukaryota</taxon>
        <taxon>Metazoa</taxon>
        <taxon>Ecdysozoa</taxon>
        <taxon>Nematoda</taxon>
        <taxon>Chromadorea</taxon>
        <taxon>Rhabditida</taxon>
        <taxon>Rhabditina</taxon>
        <taxon>Diplogasteromorpha</taxon>
        <taxon>Diplogasteroidea</taxon>
        <taxon>Neodiplogasteridae</taxon>
        <taxon>Pristionchus</taxon>
    </lineage>
</organism>
<evidence type="ECO:0000313" key="2">
    <source>
        <dbReference type="EMBL" id="GMT12452.1"/>
    </source>
</evidence>
<proteinExistence type="predicted"/>
<name>A0AAV5V0U2_9BILA</name>
<gene>
    <name evidence="2" type="ORF">PFISCL1PPCAC_3749</name>
</gene>
<keyword evidence="1" id="KW-0472">Membrane</keyword>
<feature type="transmembrane region" description="Helical" evidence="1">
    <location>
        <begin position="30"/>
        <end position="46"/>
    </location>
</feature>
<protein>
    <recommendedName>
        <fullName evidence="4">PRA1 family protein</fullName>
    </recommendedName>
</protein>
<sequence>SYLSQTMIPAPFPNLETSVRRMLNFNFRKEEWLIIFANLLLIVGMVNTLKLVAYALLLMLILPFPAWGIISLLVKLWKYLSQTT</sequence>
<feature type="transmembrane region" description="Helical" evidence="1">
    <location>
        <begin position="52"/>
        <end position="74"/>
    </location>
</feature>
<keyword evidence="1" id="KW-0812">Transmembrane</keyword>
<evidence type="ECO:0000256" key="1">
    <source>
        <dbReference type="SAM" id="Phobius"/>
    </source>
</evidence>
<evidence type="ECO:0008006" key="4">
    <source>
        <dbReference type="Google" id="ProtNLM"/>
    </source>
</evidence>
<dbReference type="EMBL" id="BTSY01000001">
    <property type="protein sequence ID" value="GMT12452.1"/>
    <property type="molecule type" value="Genomic_DNA"/>
</dbReference>
<dbReference type="AlphaFoldDB" id="A0AAV5V0U2"/>
<dbReference type="Proteomes" id="UP001432322">
    <property type="component" value="Unassembled WGS sequence"/>
</dbReference>
<reference evidence="2" key="1">
    <citation type="submission" date="2023-10" db="EMBL/GenBank/DDBJ databases">
        <title>Genome assembly of Pristionchus species.</title>
        <authorList>
            <person name="Yoshida K."/>
            <person name="Sommer R.J."/>
        </authorList>
    </citation>
    <scope>NUCLEOTIDE SEQUENCE</scope>
    <source>
        <strain evidence="2">RS5133</strain>
    </source>
</reference>
<evidence type="ECO:0000313" key="3">
    <source>
        <dbReference type="Proteomes" id="UP001432322"/>
    </source>
</evidence>
<accession>A0AAV5V0U2</accession>
<comment type="caution">
    <text evidence="2">The sequence shown here is derived from an EMBL/GenBank/DDBJ whole genome shotgun (WGS) entry which is preliminary data.</text>
</comment>
<feature type="non-terminal residue" evidence="2">
    <location>
        <position position="1"/>
    </location>
</feature>